<dbReference type="AlphaFoldDB" id="A0A1F5ZI15"/>
<keyword evidence="1" id="KW-0812">Transmembrane</keyword>
<evidence type="ECO:0008006" key="4">
    <source>
        <dbReference type="Google" id="ProtNLM"/>
    </source>
</evidence>
<comment type="caution">
    <text evidence="2">The sequence shown here is derived from an EMBL/GenBank/DDBJ whole genome shotgun (WGS) entry which is preliminary data.</text>
</comment>
<sequence length="125" mass="14301">MITEGAAALREHLYTGYGVNTIVRVLSEYFPKGYVRDFPYAVHLGYLQMALESGVVAMIFFFLPFFVQLRRNALALMQTGFRRHHALSLMLVLSILIYYCLQPYAGAQELPFLGLFLAICTYYTL</sequence>
<evidence type="ECO:0000313" key="2">
    <source>
        <dbReference type="EMBL" id="OGG11762.1"/>
    </source>
</evidence>
<evidence type="ECO:0000256" key="1">
    <source>
        <dbReference type="SAM" id="Phobius"/>
    </source>
</evidence>
<evidence type="ECO:0000313" key="3">
    <source>
        <dbReference type="Proteomes" id="UP000177268"/>
    </source>
</evidence>
<feature type="transmembrane region" description="Helical" evidence="1">
    <location>
        <begin position="87"/>
        <end position="105"/>
    </location>
</feature>
<organism evidence="2 3">
    <name type="scientific">Candidatus Gottesmanbacteria bacterium RBG_13_45_10</name>
    <dbReference type="NCBI Taxonomy" id="1798370"/>
    <lineage>
        <taxon>Bacteria</taxon>
        <taxon>Candidatus Gottesmaniibacteriota</taxon>
    </lineage>
</organism>
<name>A0A1F5ZI15_9BACT</name>
<gene>
    <name evidence="2" type="ORF">A2Z00_05345</name>
</gene>
<dbReference type="STRING" id="1798370.A2Z00_05345"/>
<dbReference type="Proteomes" id="UP000177268">
    <property type="component" value="Unassembled WGS sequence"/>
</dbReference>
<keyword evidence="1" id="KW-0472">Membrane</keyword>
<dbReference type="EMBL" id="MFIZ01000016">
    <property type="protein sequence ID" value="OGG11762.1"/>
    <property type="molecule type" value="Genomic_DNA"/>
</dbReference>
<reference evidence="2 3" key="1">
    <citation type="journal article" date="2016" name="Nat. Commun.">
        <title>Thousands of microbial genomes shed light on interconnected biogeochemical processes in an aquifer system.</title>
        <authorList>
            <person name="Anantharaman K."/>
            <person name="Brown C.T."/>
            <person name="Hug L.A."/>
            <person name="Sharon I."/>
            <person name="Castelle C.J."/>
            <person name="Probst A.J."/>
            <person name="Thomas B.C."/>
            <person name="Singh A."/>
            <person name="Wilkins M.J."/>
            <person name="Karaoz U."/>
            <person name="Brodie E.L."/>
            <person name="Williams K.H."/>
            <person name="Hubbard S.S."/>
            <person name="Banfield J.F."/>
        </authorList>
    </citation>
    <scope>NUCLEOTIDE SEQUENCE [LARGE SCALE GENOMIC DNA]</scope>
</reference>
<feature type="transmembrane region" description="Helical" evidence="1">
    <location>
        <begin position="46"/>
        <end position="67"/>
    </location>
</feature>
<proteinExistence type="predicted"/>
<protein>
    <recommendedName>
        <fullName evidence="4">O-antigen polymerase</fullName>
    </recommendedName>
</protein>
<accession>A0A1F5ZI15</accession>
<keyword evidence="1" id="KW-1133">Transmembrane helix</keyword>